<protein>
    <submittedName>
        <fullName evidence="3">CAAX protease self-immunity</fullName>
    </submittedName>
</protein>
<dbReference type="Proteomes" id="UP000182321">
    <property type="component" value="Unassembled WGS sequence"/>
</dbReference>
<dbReference type="PANTHER" id="PTHR35797:SF1">
    <property type="entry name" value="PROTEASE"/>
    <property type="match status" value="1"/>
</dbReference>
<keyword evidence="3" id="KW-0378">Hydrolase</keyword>
<dbReference type="InterPro" id="IPR042150">
    <property type="entry name" value="MmRce1-like"/>
</dbReference>
<dbReference type="GO" id="GO:0006508">
    <property type="term" value="P:proteolysis"/>
    <property type="evidence" value="ECO:0007669"/>
    <property type="project" value="UniProtKB-KW"/>
</dbReference>
<keyword evidence="3" id="KW-0645">Protease</keyword>
<reference evidence="4" key="1">
    <citation type="submission" date="2016-10" db="EMBL/GenBank/DDBJ databases">
        <authorList>
            <person name="Varghese N."/>
        </authorList>
    </citation>
    <scope>NUCLEOTIDE SEQUENCE [LARGE SCALE GENOMIC DNA]</scope>
    <source>
        <strain evidence="4">ACV-9</strain>
    </source>
</reference>
<feature type="domain" description="CAAX prenyl protease 2/Lysostaphin resistance protein A-like" evidence="2">
    <location>
        <begin position="113"/>
        <end position="213"/>
    </location>
</feature>
<evidence type="ECO:0000256" key="1">
    <source>
        <dbReference type="SAM" id="Phobius"/>
    </source>
</evidence>
<name>A0A1H7JRF4_9FIRM</name>
<keyword evidence="4" id="KW-1185">Reference proteome</keyword>
<keyword evidence="1" id="KW-0812">Transmembrane</keyword>
<proteinExistence type="predicted"/>
<dbReference type="GO" id="GO:0004175">
    <property type="term" value="F:endopeptidase activity"/>
    <property type="evidence" value="ECO:0007669"/>
    <property type="project" value="UniProtKB-ARBA"/>
</dbReference>
<accession>A0A1H7JRF4</accession>
<dbReference type="GO" id="GO:0080120">
    <property type="term" value="P:CAAX-box protein maturation"/>
    <property type="evidence" value="ECO:0007669"/>
    <property type="project" value="UniProtKB-ARBA"/>
</dbReference>
<sequence length="247" mass="28107">MKRTKAISLYIAGALGQIAFVCLVVYLLRNIGFTVDYTSPLGMTAIAIGGISSALWGIIVSLKYRKITFKTIVADFFNFKQSTKDYLLVLIFIFIDFLPVILGGEFIINAWYIPLMMFVKHIAFGGLEEIGWRYFYQPVLQEKLNYIYATLITFVTWSIWHFLYFYIEGTLADVNVVPFLIGLFTNSFILSALYVKTKNLWLCVMTHSLINVFSQLAIGGVDYLGYVSKLLIILIAIRIAYSSIKNI</sequence>
<keyword evidence="1" id="KW-1133">Transmembrane helix</keyword>
<organism evidence="3 4">
    <name type="scientific">Pseudobutyrivibrio ruminis</name>
    <dbReference type="NCBI Taxonomy" id="46206"/>
    <lineage>
        <taxon>Bacteria</taxon>
        <taxon>Bacillati</taxon>
        <taxon>Bacillota</taxon>
        <taxon>Clostridia</taxon>
        <taxon>Lachnospirales</taxon>
        <taxon>Lachnospiraceae</taxon>
        <taxon>Pseudobutyrivibrio</taxon>
    </lineage>
</organism>
<evidence type="ECO:0000259" key="2">
    <source>
        <dbReference type="Pfam" id="PF02517"/>
    </source>
</evidence>
<gene>
    <name evidence="3" type="ORF">SAMN02910377_01780</name>
</gene>
<dbReference type="AlphaFoldDB" id="A0A1H7JRF4"/>
<feature type="transmembrane region" description="Helical" evidence="1">
    <location>
        <begin position="223"/>
        <end position="241"/>
    </location>
</feature>
<keyword evidence="1" id="KW-0472">Membrane</keyword>
<feature type="transmembrane region" description="Helical" evidence="1">
    <location>
        <begin position="176"/>
        <end position="195"/>
    </location>
</feature>
<dbReference type="Pfam" id="PF02517">
    <property type="entry name" value="Rce1-like"/>
    <property type="match status" value="1"/>
</dbReference>
<evidence type="ECO:0000313" key="3">
    <source>
        <dbReference type="EMBL" id="SEK76974.1"/>
    </source>
</evidence>
<feature type="transmembrane region" description="Helical" evidence="1">
    <location>
        <begin position="40"/>
        <end position="62"/>
    </location>
</feature>
<evidence type="ECO:0000313" key="4">
    <source>
        <dbReference type="Proteomes" id="UP000182321"/>
    </source>
</evidence>
<dbReference type="PANTHER" id="PTHR35797">
    <property type="entry name" value="PROTEASE-RELATED"/>
    <property type="match status" value="1"/>
</dbReference>
<feature type="transmembrane region" description="Helical" evidence="1">
    <location>
        <begin position="7"/>
        <end position="28"/>
    </location>
</feature>
<feature type="transmembrane region" description="Helical" evidence="1">
    <location>
        <begin position="144"/>
        <end position="164"/>
    </location>
</feature>
<dbReference type="EMBL" id="FNZX01000010">
    <property type="protein sequence ID" value="SEK76974.1"/>
    <property type="molecule type" value="Genomic_DNA"/>
</dbReference>
<dbReference type="InterPro" id="IPR003675">
    <property type="entry name" value="Rce1/LyrA-like_dom"/>
</dbReference>
<dbReference type="RefSeq" id="WP_074791126.1">
    <property type="nucleotide sequence ID" value="NZ_FNZX01000010.1"/>
</dbReference>
<feature type="transmembrane region" description="Helical" evidence="1">
    <location>
        <begin position="86"/>
        <end position="104"/>
    </location>
</feature>